<evidence type="ECO:0000313" key="1">
    <source>
        <dbReference type="EMBL" id="EEH06757.1"/>
    </source>
</evidence>
<accession>C0NP97</accession>
<organism evidence="1 2">
    <name type="scientific">Ajellomyces capsulatus (strain G186AR / H82 / ATCC MYA-2454 / RMSCC 2432)</name>
    <name type="common">Darling's disease fungus</name>
    <name type="synonym">Histoplasma capsulatum</name>
    <dbReference type="NCBI Taxonomy" id="447093"/>
    <lineage>
        <taxon>Eukaryota</taxon>
        <taxon>Fungi</taxon>
        <taxon>Dikarya</taxon>
        <taxon>Ascomycota</taxon>
        <taxon>Pezizomycotina</taxon>
        <taxon>Eurotiomycetes</taxon>
        <taxon>Eurotiomycetidae</taxon>
        <taxon>Onygenales</taxon>
        <taxon>Ajellomycetaceae</taxon>
        <taxon>Histoplasma</taxon>
    </lineage>
</organism>
<proteinExistence type="predicted"/>
<evidence type="ECO:0000313" key="2">
    <source>
        <dbReference type="Proteomes" id="UP000001631"/>
    </source>
</evidence>
<dbReference type="HOGENOM" id="CLU_1337184_0_0_1"/>
<reference evidence="1" key="1">
    <citation type="submission" date="2009-02" db="EMBL/GenBank/DDBJ databases">
        <title>The Genome Sequence of Ajellomyces capsulatus strain G186AR.</title>
        <authorList>
            <consortium name="The Broad Institute Genome Sequencing Platform"/>
            <person name="Champion M."/>
            <person name="Cuomo C."/>
            <person name="Ma L.-J."/>
            <person name="Henn M.R."/>
            <person name="Sil A."/>
            <person name="Goldman B."/>
            <person name="Young S.K."/>
            <person name="Kodira C.D."/>
            <person name="Zeng Q."/>
            <person name="Koehrsen M."/>
            <person name="Alvarado L."/>
            <person name="Berlin A."/>
            <person name="Borenstein D."/>
            <person name="Chen Z."/>
            <person name="Engels R."/>
            <person name="Freedman E."/>
            <person name="Gellesch M."/>
            <person name="Goldberg J."/>
            <person name="Griggs A."/>
            <person name="Gujja S."/>
            <person name="Heiman D."/>
            <person name="Hepburn T."/>
            <person name="Howarth C."/>
            <person name="Jen D."/>
            <person name="Larson L."/>
            <person name="Lewis B."/>
            <person name="Mehta T."/>
            <person name="Park D."/>
            <person name="Pearson M."/>
            <person name="Roberts A."/>
            <person name="Saif S."/>
            <person name="Shea T."/>
            <person name="Shenoy N."/>
            <person name="Sisk P."/>
            <person name="Stolte C."/>
            <person name="Sykes S."/>
            <person name="Walk T."/>
            <person name="White J."/>
            <person name="Yandava C."/>
            <person name="Klein B."/>
            <person name="McEwen J.G."/>
            <person name="Puccia R."/>
            <person name="Goldman G.H."/>
            <person name="Felipe M.S."/>
            <person name="Nino-Vega G."/>
            <person name="San-Blas G."/>
            <person name="Taylor J."/>
            <person name="Mendoza L."/>
            <person name="Galagan J."/>
            <person name="Nusbaum C."/>
            <person name="Birren B."/>
        </authorList>
    </citation>
    <scope>NUCLEOTIDE SEQUENCE</scope>
    <source>
        <strain evidence="1">G186AR</strain>
    </source>
</reference>
<name>C0NP97_AJECG</name>
<sequence>MQAQLPTVPIILDSAVVTGRDSAETRVPEGITIGVIGDEKWTKAKATNGGFGWNVKYPGKDPEDRSMNQARRSVSEWDNGQKTRVEVPMMQRCTACEPFKAVEIWGIRPQLDAKILSVKITYGVCRMMQSLRRSKWPRRGQPAILMFGFLHSSGRIMFRVRFMMGEYGVNISVFRTRDMVTLVTFAGFKFGRTVRRKYFSEMAKE</sequence>
<dbReference type="InParanoid" id="C0NP97"/>
<protein>
    <submittedName>
        <fullName evidence="1">Uncharacterized protein</fullName>
    </submittedName>
</protein>
<gene>
    <name evidence="1" type="ORF">HCBG_04977</name>
</gene>
<dbReference type="AlphaFoldDB" id="C0NP97"/>
<dbReference type="RefSeq" id="XP_045287238.1">
    <property type="nucleotide sequence ID" value="XM_045432026.1"/>
</dbReference>
<dbReference type="GeneID" id="69037993"/>
<dbReference type="EMBL" id="GG663368">
    <property type="protein sequence ID" value="EEH06757.1"/>
    <property type="molecule type" value="Genomic_DNA"/>
</dbReference>
<dbReference type="Proteomes" id="UP000001631">
    <property type="component" value="Unassembled WGS sequence"/>
</dbReference>
<keyword evidence="2" id="KW-1185">Reference proteome</keyword>
<dbReference type="VEuPathDB" id="FungiDB:I7I50_04870"/>